<comment type="caution">
    <text evidence="9">The sequence shown here is derived from an EMBL/GenBank/DDBJ whole genome shotgun (WGS) entry which is preliminary data.</text>
</comment>
<gene>
    <name evidence="9" type="ORF">D779_2938</name>
</gene>
<keyword evidence="6" id="KW-0406">Ion transport</keyword>
<dbReference type="GO" id="GO:0007035">
    <property type="term" value="P:vacuolar acidification"/>
    <property type="evidence" value="ECO:0007669"/>
    <property type="project" value="TreeGrafter"/>
</dbReference>
<evidence type="ECO:0000313" key="10">
    <source>
        <dbReference type="Proteomes" id="UP000019460"/>
    </source>
</evidence>
<dbReference type="PANTHER" id="PTHR11629">
    <property type="entry name" value="VACUOLAR PROTON ATPASES"/>
    <property type="match status" value="1"/>
</dbReference>
<dbReference type="PANTHER" id="PTHR11629:SF63">
    <property type="entry name" value="V-TYPE PROTON ATPASE SUBUNIT A"/>
    <property type="match status" value="1"/>
</dbReference>
<feature type="transmembrane region" description="Helical" evidence="8">
    <location>
        <begin position="434"/>
        <end position="456"/>
    </location>
</feature>
<reference evidence="9 10" key="1">
    <citation type="submission" date="2012-11" db="EMBL/GenBank/DDBJ databases">
        <title>Genome assembly of Thiorhodococcus sp. AK35.</title>
        <authorList>
            <person name="Nupur N."/>
            <person name="Khatri I."/>
            <person name="Subramanian S."/>
            <person name="Pinnaka A."/>
        </authorList>
    </citation>
    <scope>NUCLEOTIDE SEQUENCE [LARGE SCALE GENOMIC DNA]</scope>
    <source>
        <strain evidence="9 10">AK35</strain>
    </source>
</reference>
<evidence type="ECO:0000256" key="8">
    <source>
        <dbReference type="SAM" id="Phobius"/>
    </source>
</evidence>
<dbReference type="GO" id="GO:0033179">
    <property type="term" value="C:proton-transporting V-type ATPase, V0 domain"/>
    <property type="evidence" value="ECO:0007669"/>
    <property type="project" value="InterPro"/>
</dbReference>
<comment type="similarity">
    <text evidence="2">Belongs to the V-ATPase 116 kDa subunit family.</text>
</comment>
<feature type="transmembrane region" description="Helical" evidence="8">
    <location>
        <begin position="496"/>
        <end position="516"/>
    </location>
</feature>
<evidence type="ECO:0000256" key="3">
    <source>
        <dbReference type="ARBA" id="ARBA00022448"/>
    </source>
</evidence>
<keyword evidence="5 8" id="KW-1133">Transmembrane helix</keyword>
<feature type="transmembrane region" description="Helical" evidence="8">
    <location>
        <begin position="357"/>
        <end position="386"/>
    </location>
</feature>
<evidence type="ECO:0000256" key="5">
    <source>
        <dbReference type="ARBA" id="ARBA00022989"/>
    </source>
</evidence>
<evidence type="ECO:0000256" key="4">
    <source>
        <dbReference type="ARBA" id="ARBA00022692"/>
    </source>
</evidence>
<dbReference type="STRING" id="1249627.D779_2938"/>
<feature type="transmembrane region" description="Helical" evidence="8">
    <location>
        <begin position="575"/>
        <end position="598"/>
    </location>
</feature>
<dbReference type="GO" id="GO:0051117">
    <property type="term" value="F:ATPase binding"/>
    <property type="evidence" value="ECO:0007669"/>
    <property type="project" value="TreeGrafter"/>
</dbReference>
<evidence type="ECO:0000313" key="9">
    <source>
        <dbReference type="EMBL" id="EXJ14124.1"/>
    </source>
</evidence>
<evidence type="ECO:0000256" key="6">
    <source>
        <dbReference type="ARBA" id="ARBA00023065"/>
    </source>
</evidence>
<dbReference type="GO" id="GO:0046961">
    <property type="term" value="F:proton-transporting ATPase activity, rotational mechanism"/>
    <property type="evidence" value="ECO:0007669"/>
    <property type="project" value="InterPro"/>
</dbReference>
<evidence type="ECO:0000256" key="2">
    <source>
        <dbReference type="ARBA" id="ARBA00009904"/>
    </source>
</evidence>
<accession>W9V459</accession>
<organism evidence="9 10">
    <name type="scientific">Imhoffiella purpurea</name>
    <dbReference type="NCBI Taxonomy" id="1249627"/>
    <lineage>
        <taxon>Bacteria</taxon>
        <taxon>Pseudomonadati</taxon>
        <taxon>Pseudomonadota</taxon>
        <taxon>Gammaproteobacteria</taxon>
        <taxon>Chromatiales</taxon>
        <taxon>Chromatiaceae</taxon>
        <taxon>Imhoffiella</taxon>
    </lineage>
</organism>
<dbReference type="InterPro" id="IPR002490">
    <property type="entry name" value="V-ATPase_116kDa_su"/>
</dbReference>
<dbReference type="EMBL" id="AONC01000046">
    <property type="protein sequence ID" value="EXJ14124.1"/>
    <property type="molecule type" value="Genomic_DNA"/>
</dbReference>
<keyword evidence="10" id="KW-1185">Reference proteome</keyword>
<name>W9V459_9GAMM</name>
<comment type="subcellular location">
    <subcellularLocation>
        <location evidence="1">Membrane</location>
        <topology evidence="1">Multi-pass membrane protein</topology>
    </subcellularLocation>
</comment>
<evidence type="ECO:0000256" key="1">
    <source>
        <dbReference type="ARBA" id="ARBA00004141"/>
    </source>
</evidence>
<protein>
    <submittedName>
        <fullName evidence="9">V-type ATP synthase subunit I</fullName>
    </submittedName>
</protein>
<keyword evidence="4 8" id="KW-0812">Transmembrane</keyword>
<keyword evidence="3" id="KW-0813">Transport</keyword>
<evidence type="ECO:0000256" key="7">
    <source>
        <dbReference type="ARBA" id="ARBA00023136"/>
    </source>
</evidence>
<dbReference type="GO" id="GO:0016471">
    <property type="term" value="C:vacuolar proton-transporting V-type ATPase complex"/>
    <property type="evidence" value="ECO:0007669"/>
    <property type="project" value="TreeGrafter"/>
</dbReference>
<dbReference type="PATRIC" id="fig|1249627.3.peg.3104"/>
<dbReference type="Proteomes" id="UP000019460">
    <property type="component" value="Unassembled WGS sequence"/>
</dbReference>
<proteinExistence type="inferred from homology"/>
<dbReference type="eggNOG" id="COG1269">
    <property type="taxonomic scope" value="Bacteria"/>
</dbReference>
<feature type="transmembrane region" description="Helical" evidence="8">
    <location>
        <begin position="468"/>
        <end position="490"/>
    </location>
</feature>
<sequence length="630" mass="69515">MMRPMPMKHVRLLVLTEDLPRASLALADTQSFHPDSRPPAETQLDALPGHQYHEVFIQARSRLDKIARLVPPDAPPAISPIRVVDLAELDRLNAWLGGLWDETSGYEEAFRGLDDAERLVREQQAALENFAQLNIDLGMLQSRTRFLDIHVGRVPRENLRQLEGAVGLAKHILHLYMQTDADAHVVIVGPAGEKESALAPVLSAAGFQNLPIPQGLDRPPAELQKELSIRLDEIEEQRRALRKTLDAWAAPHRERLTEARHTLLMAEPLVELDPSLRSAGHLAHLAGWVPARSVGRLERRLRETLGQPFDLSVRDPLPEERSLVPTVPVRSRLLAPFGMLVGQYGIPAYGEVDPTPLFAVTFLLMFGSMFGDLGQGAVIAGAALLFRRKLGRFWLFGLLAGLASMGFGLLYGSVFGYEHVLPALWMSPLSDPLLMLSIALAWGVVFIATACLLAIYNRLAVRNWSGALFGHHGVVNLIFYLALVAGGLGMERGDGFGLHTWVLIAGSLAVLAWHSWRHQEGGLSERILVVFIETLETVIGYVSNTLSFLRVAAFSLNHVALSIAVFSLADMMGAFGHLVTVILGNLFVLVLEGGIVMIQVMRLQYYEGFSRYFSGDGHAFSPLRFRRGLS</sequence>
<dbReference type="AlphaFoldDB" id="W9V459"/>
<dbReference type="Pfam" id="PF01496">
    <property type="entry name" value="V_ATPase_I"/>
    <property type="match status" value="2"/>
</dbReference>
<keyword evidence="7 8" id="KW-0472">Membrane</keyword>
<feature type="transmembrane region" description="Helical" evidence="8">
    <location>
        <begin position="393"/>
        <end position="414"/>
    </location>
</feature>